<protein>
    <submittedName>
        <fullName evidence="1">Uncharacterized protein</fullName>
    </submittedName>
</protein>
<name>A0A4Y2L3G5_ARAVE</name>
<sequence>CTLQQDVHGIVFWSFNCWAPGQSLCDTFIQARMDDRKIYNLDLAGLYRAPHAPFDEIVSPSHRRTAPR</sequence>
<feature type="non-terminal residue" evidence="1">
    <location>
        <position position="1"/>
    </location>
</feature>
<dbReference type="EMBL" id="BGPR01005328">
    <property type="protein sequence ID" value="GBN09165.1"/>
    <property type="molecule type" value="Genomic_DNA"/>
</dbReference>
<keyword evidence="2" id="KW-1185">Reference proteome</keyword>
<dbReference type="Proteomes" id="UP000499080">
    <property type="component" value="Unassembled WGS sequence"/>
</dbReference>
<gene>
    <name evidence="1" type="ORF">AVEN_186912_1</name>
</gene>
<proteinExistence type="predicted"/>
<organism evidence="1 2">
    <name type="scientific">Araneus ventricosus</name>
    <name type="common">Orbweaver spider</name>
    <name type="synonym">Epeira ventricosa</name>
    <dbReference type="NCBI Taxonomy" id="182803"/>
    <lineage>
        <taxon>Eukaryota</taxon>
        <taxon>Metazoa</taxon>
        <taxon>Ecdysozoa</taxon>
        <taxon>Arthropoda</taxon>
        <taxon>Chelicerata</taxon>
        <taxon>Arachnida</taxon>
        <taxon>Araneae</taxon>
        <taxon>Araneomorphae</taxon>
        <taxon>Entelegynae</taxon>
        <taxon>Araneoidea</taxon>
        <taxon>Araneidae</taxon>
        <taxon>Araneus</taxon>
    </lineage>
</organism>
<dbReference type="AlphaFoldDB" id="A0A4Y2L3G5"/>
<evidence type="ECO:0000313" key="2">
    <source>
        <dbReference type="Proteomes" id="UP000499080"/>
    </source>
</evidence>
<comment type="caution">
    <text evidence="1">The sequence shown here is derived from an EMBL/GenBank/DDBJ whole genome shotgun (WGS) entry which is preliminary data.</text>
</comment>
<reference evidence="1 2" key="1">
    <citation type="journal article" date="2019" name="Sci. Rep.">
        <title>Orb-weaving spider Araneus ventricosus genome elucidates the spidroin gene catalogue.</title>
        <authorList>
            <person name="Kono N."/>
            <person name="Nakamura H."/>
            <person name="Ohtoshi R."/>
            <person name="Moran D.A.P."/>
            <person name="Shinohara A."/>
            <person name="Yoshida Y."/>
            <person name="Fujiwara M."/>
            <person name="Mori M."/>
            <person name="Tomita M."/>
            <person name="Arakawa K."/>
        </authorList>
    </citation>
    <scope>NUCLEOTIDE SEQUENCE [LARGE SCALE GENOMIC DNA]</scope>
</reference>
<accession>A0A4Y2L3G5</accession>
<evidence type="ECO:0000313" key="1">
    <source>
        <dbReference type="EMBL" id="GBN09165.1"/>
    </source>
</evidence>